<evidence type="ECO:0000259" key="2">
    <source>
        <dbReference type="PROSITE" id="PS50208"/>
    </source>
</evidence>
<dbReference type="GO" id="GO:0004197">
    <property type="term" value="F:cysteine-type endopeptidase activity"/>
    <property type="evidence" value="ECO:0007669"/>
    <property type="project" value="InterPro"/>
</dbReference>
<dbReference type="SUPFAM" id="SSF52129">
    <property type="entry name" value="Caspase-like"/>
    <property type="match status" value="1"/>
</dbReference>
<evidence type="ECO:0000256" key="1">
    <source>
        <dbReference type="SAM" id="SignalP"/>
    </source>
</evidence>
<dbReference type="EMBL" id="QBKU01000003">
    <property type="protein sequence ID" value="PTX74564.1"/>
    <property type="molecule type" value="Genomic_DNA"/>
</dbReference>
<dbReference type="RefSeq" id="WP_025048464.1">
    <property type="nucleotide sequence ID" value="NZ_QBKU01000003.1"/>
</dbReference>
<feature type="signal peptide" evidence="1">
    <location>
        <begin position="1"/>
        <end position="23"/>
    </location>
</feature>
<evidence type="ECO:0000313" key="4">
    <source>
        <dbReference type="Proteomes" id="UP000244092"/>
    </source>
</evidence>
<dbReference type="OrthoDB" id="9816009at2"/>
<dbReference type="Proteomes" id="UP000244092">
    <property type="component" value="Unassembled WGS sequence"/>
</dbReference>
<sequence length="514" mass="54995">MRHIFRLWAALLVLCFGVNAALAETRLALIVGNGSYSAVTQLDNPVHDAELMAKALTSKGFEVTVLTDVGQGALNRGIAQFGRDLRAAGKDATGLFYYAGHAVQSFGENYLLPVDASLTDAADLSLVAVQAEAVLRQMRSAQNKTNIVILDACRNNPFEAIRDLNDNGLAEMKAPTGTFLSYSTAPGAVALDGLDGNSPFTKALAVQINTAGLPIEQTFKRTRVQVIQETNGRQTPWDTSSLTGEFFFEAKAQLTAEELQEKQLWDSVKTSEDPVQLMLFLRSYPAGRYQEEARVQLTAMMEKELGTAPAASPDSGTKEAPETEVIAAATPTVQAPAPQPPSVSEDELIGAAQSSGSAVDYQAYLDVFPQGTYAELAAFELKIIKEKAERAAVAQSTTQAPAETAAVVPATPAVVDLSGLTFETPFPTGGAPIQGLSIAEIVQLAPMFPPIEGIPEELWKDQSCSNCHEWTYAALCDQGTTYTKDNNVRALSKAHPFGGVFKQGLRAWATGKCK</sequence>
<feature type="chain" id="PRO_5015687615" evidence="1">
    <location>
        <begin position="24"/>
        <end position="514"/>
    </location>
</feature>
<proteinExistence type="predicted"/>
<reference evidence="3 4" key="1">
    <citation type="submission" date="2018-04" db="EMBL/GenBank/DDBJ databases">
        <title>Genomic Encyclopedia of Archaeal and Bacterial Type Strains, Phase II (KMG-II): from individual species to whole genera.</title>
        <authorList>
            <person name="Goeker M."/>
        </authorList>
    </citation>
    <scope>NUCLEOTIDE SEQUENCE [LARGE SCALE GENOMIC DNA]</scope>
    <source>
        <strain evidence="3 4">DSM 12244</strain>
    </source>
</reference>
<name>A0A2T6CGC3_9RHOB</name>
<dbReference type="InterPro" id="IPR001309">
    <property type="entry name" value="Pept_C14_p20"/>
</dbReference>
<keyword evidence="1" id="KW-0732">Signal</keyword>
<protein>
    <submittedName>
        <fullName evidence="3">Caspase domain-containing protein</fullName>
    </submittedName>
</protein>
<dbReference type="GO" id="GO:0006508">
    <property type="term" value="P:proteolysis"/>
    <property type="evidence" value="ECO:0007669"/>
    <property type="project" value="InterPro"/>
</dbReference>
<dbReference type="Pfam" id="PF00656">
    <property type="entry name" value="Peptidase_C14"/>
    <property type="match status" value="1"/>
</dbReference>
<evidence type="ECO:0000313" key="3">
    <source>
        <dbReference type="EMBL" id="PTX74564.1"/>
    </source>
</evidence>
<comment type="caution">
    <text evidence="3">The sequence shown here is derived from an EMBL/GenBank/DDBJ whole genome shotgun (WGS) entry which is preliminary data.</text>
</comment>
<organism evidence="3 4">
    <name type="scientific">Sulfitobacter mediterraneus</name>
    <dbReference type="NCBI Taxonomy" id="83219"/>
    <lineage>
        <taxon>Bacteria</taxon>
        <taxon>Pseudomonadati</taxon>
        <taxon>Pseudomonadota</taxon>
        <taxon>Alphaproteobacteria</taxon>
        <taxon>Rhodobacterales</taxon>
        <taxon>Roseobacteraceae</taxon>
        <taxon>Sulfitobacter</taxon>
    </lineage>
</organism>
<gene>
    <name evidence="3" type="ORF">C8N31_10340</name>
</gene>
<dbReference type="InterPro" id="IPR029030">
    <property type="entry name" value="Caspase-like_dom_sf"/>
</dbReference>
<dbReference type="InterPro" id="IPR052039">
    <property type="entry name" value="Caspase-related_regulators"/>
</dbReference>
<dbReference type="InterPro" id="IPR011600">
    <property type="entry name" value="Pept_C14_caspase"/>
</dbReference>
<dbReference type="Gene3D" id="3.40.50.1460">
    <property type="match status" value="1"/>
</dbReference>
<accession>A0A2T6CGC3</accession>
<dbReference type="PANTHER" id="PTHR22576">
    <property type="entry name" value="MUCOSA ASSOCIATED LYMPHOID TISSUE LYMPHOMA TRANSLOCATION PROTEIN 1/PARACASPASE"/>
    <property type="match status" value="1"/>
</dbReference>
<dbReference type="PROSITE" id="PS50208">
    <property type="entry name" value="CASPASE_P20"/>
    <property type="match status" value="1"/>
</dbReference>
<dbReference type="PANTHER" id="PTHR22576:SF37">
    <property type="entry name" value="MUCOSA-ASSOCIATED LYMPHOID TISSUE LYMPHOMA TRANSLOCATION PROTEIN 1"/>
    <property type="match status" value="1"/>
</dbReference>
<feature type="domain" description="Caspase family p20" evidence="2">
    <location>
        <begin position="24"/>
        <end position="157"/>
    </location>
</feature>
<dbReference type="AlphaFoldDB" id="A0A2T6CGC3"/>